<name>A0A2C6KPM7_9APIC</name>
<dbReference type="EMBL" id="MIGC01003662">
    <property type="protein sequence ID" value="PHJ19079.1"/>
    <property type="molecule type" value="Genomic_DNA"/>
</dbReference>
<reference evidence="1 2" key="1">
    <citation type="journal article" date="2017" name="Int. J. Parasitol.">
        <title>The genome of the protozoan parasite Cystoisospora suis and a reverse vaccinology approach to identify vaccine candidates.</title>
        <authorList>
            <person name="Palmieri N."/>
            <person name="Shrestha A."/>
            <person name="Ruttkowski B."/>
            <person name="Beck T."/>
            <person name="Vogl C."/>
            <person name="Tomley F."/>
            <person name="Blake D.P."/>
            <person name="Joachim A."/>
        </authorList>
    </citation>
    <scope>NUCLEOTIDE SEQUENCE [LARGE SCALE GENOMIC DNA]</scope>
    <source>
        <strain evidence="1 2">Wien I</strain>
    </source>
</reference>
<gene>
    <name evidence="1" type="ORF">CSUI_007100</name>
</gene>
<protein>
    <submittedName>
        <fullName evidence="1">Uncharacterized protein</fullName>
    </submittedName>
</protein>
<dbReference type="RefSeq" id="XP_067920781.1">
    <property type="nucleotide sequence ID" value="XM_068067250.1"/>
</dbReference>
<evidence type="ECO:0000313" key="1">
    <source>
        <dbReference type="EMBL" id="PHJ19079.1"/>
    </source>
</evidence>
<organism evidence="1 2">
    <name type="scientific">Cystoisospora suis</name>
    <dbReference type="NCBI Taxonomy" id="483139"/>
    <lineage>
        <taxon>Eukaryota</taxon>
        <taxon>Sar</taxon>
        <taxon>Alveolata</taxon>
        <taxon>Apicomplexa</taxon>
        <taxon>Conoidasida</taxon>
        <taxon>Coccidia</taxon>
        <taxon>Eucoccidiorida</taxon>
        <taxon>Eimeriorina</taxon>
        <taxon>Sarcocystidae</taxon>
        <taxon>Cystoisospora</taxon>
    </lineage>
</organism>
<keyword evidence="2" id="KW-1185">Reference proteome</keyword>
<evidence type="ECO:0000313" key="2">
    <source>
        <dbReference type="Proteomes" id="UP000221165"/>
    </source>
</evidence>
<dbReference type="VEuPathDB" id="ToxoDB:CSUI_007100"/>
<comment type="caution">
    <text evidence="1">The sequence shown here is derived from an EMBL/GenBank/DDBJ whole genome shotgun (WGS) entry which is preliminary data.</text>
</comment>
<dbReference type="GeneID" id="94430461"/>
<dbReference type="AlphaFoldDB" id="A0A2C6KPM7"/>
<accession>A0A2C6KPM7</accession>
<dbReference type="Proteomes" id="UP000221165">
    <property type="component" value="Unassembled WGS sequence"/>
</dbReference>
<sequence length="344" mass="39587">MKQEEQRVENVAIKRAEAQLARAQGIHAAAVLKLKRANLVQGFRELAKEHRLLRLKQKAEEQAKLVERAHASRELRDKPIEAVKQARKYSIVVQMRGLEKAAVSARHLRSRVGQRDDWGEAQAPASTLTAMPFGEVKARLELQKAREVEKLRRKRMAIAEESTQRKQEVLAKAEELARYRHEAAATAERRRMEKLILGKKRQQKAERQRLANELRTQQIKNEFLHSTKLNVEKQVREQQMRGAERRAARQAADDIKKESLTEGIRRREQYQRMANKAAAEVLEASGNAERAQLLCGLEQQKNELEVMALVLHLGPSAFALVLYYGFPQCWVSTACRFPREDRAR</sequence>
<dbReference type="OrthoDB" id="10613235at2759"/>
<proteinExistence type="predicted"/>